<evidence type="ECO:0000313" key="4">
    <source>
        <dbReference type="EMBL" id="CAL6113026.1"/>
    </source>
</evidence>
<dbReference type="EMBL" id="CATOUU010000352">
    <property type="protein sequence ID" value="CAI9925900.1"/>
    <property type="molecule type" value="Genomic_DNA"/>
</dbReference>
<evidence type="ECO:0000313" key="1">
    <source>
        <dbReference type="EMBL" id="CAI9925900.1"/>
    </source>
</evidence>
<reference evidence="2" key="1">
    <citation type="submission" date="2023-06" db="EMBL/GenBank/DDBJ databases">
        <authorList>
            <person name="Kurt Z."/>
        </authorList>
    </citation>
    <scope>NUCLEOTIDE SEQUENCE</scope>
</reference>
<reference evidence="3 5" key="2">
    <citation type="submission" date="2024-07" db="EMBL/GenBank/DDBJ databases">
        <authorList>
            <person name="Akdeniz Z."/>
        </authorList>
    </citation>
    <scope>NUCLEOTIDE SEQUENCE [LARGE SCALE GENOMIC DNA]</scope>
</reference>
<sequence>MVLYRRPKSLYIVLVAFSALLNNHSDIPLIRHQISQSAINIKVFCSWRHPGYIFTYVINIIQLVHLAVRFKIQIMKLLVKPVGRSSLKHVIKSYCTCKYIGA</sequence>
<dbReference type="EMBL" id="CAXDID020000754">
    <property type="protein sequence ID" value="CAL6113026.1"/>
    <property type="molecule type" value="Genomic_DNA"/>
</dbReference>
<evidence type="ECO:0000313" key="5">
    <source>
        <dbReference type="Proteomes" id="UP001642409"/>
    </source>
</evidence>
<dbReference type="Proteomes" id="UP001642409">
    <property type="component" value="Unassembled WGS sequence"/>
</dbReference>
<evidence type="ECO:0000313" key="2">
    <source>
        <dbReference type="EMBL" id="CAI9925902.1"/>
    </source>
</evidence>
<dbReference type="EMBL" id="CAXDID020000754">
    <property type="protein sequence ID" value="CAL6113022.1"/>
    <property type="molecule type" value="Genomic_DNA"/>
</dbReference>
<organism evidence="2">
    <name type="scientific">Hexamita inflata</name>
    <dbReference type="NCBI Taxonomy" id="28002"/>
    <lineage>
        <taxon>Eukaryota</taxon>
        <taxon>Metamonada</taxon>
        <taxon>Diplomonadida</taxon>
        <taxon>Hexamitidae</taxon>
        <taxon>Hexamitinae</taxon>
        <taxon>Hexamita</taxon>
    </lineage>
</organism>
<keyword evidence="5" id="KW-1185">Reference proteome</keyword>
<gene>
    <name evidence="1" type="ORF">HINF_LOCUS13545</name>
    <name evidence="2" type="ORF">HINF_LOCUS13547</name>
    <name evidence="3" type="ORF">HINF_LOCUS77311</name>
    <name evidence="4" type="ORF">HINF_LOCUS77313</name>
</gene>
<dbReference type="EMBL" id="CATOUU010000352">
    <property type="protein sequence ID" value="CAI9925902.1"/>
    <property type="molecule type" value="Genomic_DNA"/>
</dbReference>
<name>A0AA86TT72_9EUKA</name>
<comment type="caution">
    <text evidence="2">The sequence shown here is derived from an EMBL/GenBank/DDBJ whole genome shotgun (WGS) entry which is preliminary data.</text>
</comment>
<proteinExistence type="predicted"/>
<protein>
    <submittedName>
        <fullName evidence="3">Hypothetical_protein</fullName>
    </submittedName>
</protein>
<dbReference type="AlphaFoldDB" id="A0AA86TT72"/>
<evidence type="ECO:0000313" key="3">
    <source>
        <dbReference type="EMBL" id="CAL6113022.1"/>
    </source>
</evidence>
<accession>A0AA86TT72</accession>